<feature type="compositionally biased region" description="Basic and acidic residues" evidence="1">
    <location>
        <begin position="156"/>
        <end position="171"/>
    </location>
</feature>
<organism evidence="2">
    <name type="scientific">Dichomitus squalens</name>
    <dbReference type="NCBI Taxonomy" id="114155"/>
    <lineage>
        <taxon>Eukaryota</taxon>
        <taxon>Fungi</taxon>
        <taxon>Dikarya</taxon>
        <taxon>Basidiomycota</taxon>
        <taxon>Agaricomycotina</taxon>
        <taxon>Agaricomycetes</taxon>
        <taxon>Polyporales</taxon>
        <taxon>Polyporaceae</taxon>
        <taxon>Dichomitus</taxon>
    </lineage>
</organism>
<dbReference type="AlphaFoldDB" id="A0A4Q9M734"/>
<feature type="region of interest" description="Disordered" evidence="1">
    <location>
        <begin position="152"/>
        <end position="171"/>
    </location>
</feature>
<protein>
    <submittedName>
        <fullName evidence="2">Uncharacterized protein</fullName>
    </submittedName>
</protein>
<name>A0A4Q9M734_9APHY</name>
<dbReference type="Proteomes" id="UP000292957">
    <property type="component" value="Unassembled WGS sequence"/>
</dbReference>
<dbReference type="EMBL" id="ML143608">
    <property type="protein sequence ID" value="TBU21436.1"/>
    <property type="molecule type" value="Genomic_DNA"/>
</dbReference>
<reference evidence="2" key="1">
    <citation type="submission" date="2019-01" db="EMBL/GenBank/DDBJ databases">
        <title>Draft genome sequences of three monokaryotic isolates of the white-rot basidiomycete fungus Dichomitus squalens.</title>
        <authorList>
            <consortium name="DOE Joint Genome Institute"/>
            <person name="Lopez S.C."/>
            <person name="Andreopoulos B."/>
            <person name="Pangilinan J."/>
            <person name="Lipzen A."/>
            <person name="Riley R."/>
            <person name="Ahrendt S."/>
            <person name="Ng V."/>
            <person name="Barry K."/>
            <person name="Daum C."/>
            <person name="Grigoriev I.V."/>
            <person name="Hilden K.S."/>
            <person name="Makela M.R."/>
            <person name="de Vries R.P."/>
        </authorList>
    </citation>
    <scope>NUCLEOTIDE SEQUENCE [LARGE SCALE GENOMIC DNA]</scope>
    <source>
        <strain evidence="2">OM18370.1</strain>
    </source>
</reference>
<proteinExistence type="predicted"/>
<feature type="compositionally biased region" description="Polar residues" evidence="1">
    <location>
        <begin position="10"/>
        <end position="19"/>
    </location>
</feature>
<feature type="compositionally biased region" description="Polar residues" evidence="1">
    <location>
        <begin position="41"/>
        <end position="67"/>
    </location>
</feature>
<evidence type="ECO:0000256" key="1">
    <source>
        <dbReference type="SAM" id="MobiDB-lite"/>
    </source>
</evidence>
<sequence length="171" mass="18627">MGLGLIQDGETVQPNSNPSPEFHQRLEAALSRTQDRRKQNAGITVPSNRISSCPESRESTVTLTSRTPPVYPPGYSSRTVQSPTSNPQNQQSPATGRVINLAAQPERRRSVHFGQDNTNRAPMRLLPLAAYPPYVTLGASAPVTANELCHQTNKGKLTDAEVGAEKRSNQR</sequence>
<feature type="region of interest" description="Disordered" evidence="1">
    <location>
        <begin position="1"/>
        <end position="99"/>
    </location>
</feature>
<gene>
    <name evidence="2" type="ORF">BD311DRAFT_678384</name>
</gene>
<evidence type="ECO:0000313" key="2">
    <source>
        <dbReference type="EMBL" id="TBU21436.1"/>
    </source>
</evidence>
<accession>A0A4Q9M734</accession>
<feature type="compositionally biased region" description="Low complexity" evidence="1">
    <location>
        <begin position="81"/>
        <end position="93"/>
    </location>
</feature>